<keyword evidence="3" id="KW-1185">Reference proteome</keyword>
<sequence length="167" mass="17704">MNEKNLKIILAAFPVVIIIIAVIIPLYTTGWDFEKALYGTDPTAVIESFEMKGQDMTGGYFTPQNYTLSDDGGSLTLTGIMKNPYSEDITITKLGYSIIIGGDPAELKLTRSVVIPASGTGEVVLSAPVSESQLSSLTSGEKVAYGDSPLSDMAIDMSGIKVVSEGK</sequence>
<dbReference type="Proteomes" id="UP001060368">
    <property type="component" value="Chromosome"/>
</dbReference>
<evidence type="ECO:0000256" key="1">
    <source>
        <dbReference type="SAM" id="Phobius"/>
    </source>
</evidence>
<keyword evidence="1" id="KW-0812">Transmembrane</keyword>
<dbReference type="RefSeq" id="WP_257741485.1">
    <property type="nucleotide sequence ID" value="NZ_CP096115.1"/>
</dbReference>
<protein>
    <submittedName>
        <fullName evidence="2">LEA type 2 family protein</fullName>
    </submittedName>
</protein>
<dbReference type="SUPFAM" id="SSF117070">
    <property type="entry name" value="LEA14-like"/>
    <property type="match status" value="1"/>
</dbReference>
<evidence type="ECO:0000313" key="2">
    <source>
        <dbReference type="EMBL" id="UUX91332.1"/>
    </source>
</evidence>
<dbReference type="AlphaFoldDB" id="A0A9E7TGL0"/>
<dbReference type="Gene3D" id="2.60.40.1820">
    <property type="match status" value="1"/>
</dbReference>
<feature type="transmembrane region" description="Helical" evidence="1">
    <location>
        <begin position="6"/>
        <end position="27"/>
    </location>
</feature>
<keyword evidence="1" id="KW-0472">Membrane</keyword>
<dbReference type="KEGG" id="mend:L6E24_08050"/>
<gene>
    <name evidence="2" type="ORF">L6E24_08050</name>
</gene>
<keyword evidence="1" id="KW-1133">Transmembrane helix</keyword>
<dbReference type="GeneID" id="74307645"/>
<organism evidence="2 3">
    <name type="scientific">Methanoplanus endosymbiosus</name>
    <dbReference type="NCBI Taxonomy" id="33865"/>
    <lineage>
        <taxon>Archaea</taxon>
        <taxon>Methanobacteriati</taxon>
        <taxon>Methanobacteriota</taxon>
        <taxon>Stenosarchaea group</taxon>
        <taxon>Methanomicrobia</taxon>
        <taxon>Methanomicrobiales</taxon>
        <taxon>Methanomicrobiaceae</taxon>
        <taxon>Methanoplanus</taxon>
    </lineage>
</organism>
<reference evidence="2" key="1">
    <citation type="submission" date="2022-04" db="EMBL/GenBank/DDBJ databases">
        <title>Complete genome of Methanoplanus endosymbiosus DSM 3599.</title>
        <authorList>
            <person name="Chen S.-C."/>
            <person name="You Y.-T."/>
            <person name="Zhou Y.-Z."/>
            <person name="Lai M.-C."/>
        </authorList>
    </citation>
    <scope>NUCLEOTIDE SEQUENCE</scope>
    <source>
        <strain evidence="2">DSM 3599</strain>
    </source>
</reference>
<proteinExistence type="predicted"/>
<dbReference type="EMBL" id="CP096115">
    <property type="protein sequence ID" value="UUX91332.1"/>
    <property type="molecule type" value="Genomic_DNA"/>
</dbReference>
<accession>A0A9E7TGL0</accession>
<evidence type="ECO:0000313" key="3">
    <source>
        <dbReference type="Proteomes" id="UP001060368"/>
    </source>
</evidence>
<name>A0A9E7TGL0_9EURY</name>